<name>A0A7M6DLW3_9CNID</name>
<organism evidence="2 3">
    <name type="scientific">Clytia hemisphaerica</name>
    <dbReference type="NCBI Taxonomy" id="252671"/>
    <lineage>
        <taxon>Eukaryota</taxon>
        <taxon>Metazoa</taxon>
        <taxon>Cnidaria</taxon>
        <taxon>Hydrozoa</taxon>
        <taxon>Hydroidolina</taxon>
        <taxon>Leptothecata</taxon>
        <taxon>Obeliida</taxon>
        <taxon>Clytiidae</taxon>
        <taxon>Clytia</taxon>
    </lineage>
</organism>
<dbReference type="PANTHER" id="PTHR14716">
    <property type="entry name" value="CILIA- AND FLAGELLA-ASSOCIATED PROTEIN 69"/>
    <property type="match status" value="1"/>
</dbReference>
<dbReference type="Proteomes" id="UP000594262">
    <property type="component" value="Unplaced"/>
</dbReference>
<evidence type="ECO:0000313" key="3">
    <source>
        <dbReference type="Proteomes" id="UP000594262"/>
    </source>
</evidence>
<dbReference type="PANTHER" id="PTHR14716:SF0">
    <property type="entry name" value="CILIA- AND FLAGELLA-ASSOCIATED PROTEIN 69"/>
    <property type="match status" value="1"/>
</dbReference>
<dbReference type="GO" id="GO:0097225">
    <property type="term" value="C:sperm midpiece"/>
    <property type="evidence" value="ECO:0007669"/>
    <property type="project" value="TreeGrafter"/>
</dbReference>
<dbReference type="InterPro" id="IPR016024">
    <property type="entry name" value="ARM-type_fold"/>
</dbReference>
<dbReference type="InterPro" id="IPR048733">
    <property type="entry name" value="CFA69_ARM_dom"/>
</dbReference>
<dbReference type="RefSeq" id="XP_066936490.1">
    <property type="nucleotide sequence ID" value="XM_067080389.1"/>
</dbReference>
<keyword evidence="3" id="KW-1185">Reference proteome</keyword>
<evidence type="ECO:0000259" key="1">
    <source>
        <dbReference type="Pfam" id="PF21049"/>
    </source>
</evidence>
<sequence length="948" mass="107587">MAAALTVQSSGFFPDYSKDQESVPLPVIHHVITDKELHTKVHQPTPPEINLEKLLKLLTNKHSKSLIERHYRAIKLLCSCYKNGIHLKDVKLVLEVLKKCHEYLNIDTGYEESVCSILNLLSKPFLKSKVSEEITFLPTVSQCMTELGLAAEDSSDNIKCTTAEAISKLYTTPSRNREPVHDPQPVSTKFIKECISKSEICKSLAECLGQASDNSTRYILLKALSALSDSKLTCDGMLLVGGASNICLHLSQDVNDYKLLFLGVETLWNILEYGSVEQIQNQLSNLECLLALKHTFLTHIWQCHSHADRQLRNDIFVIITLVISKCPDAPLLESGLVHVIASYASYPEVPTRDQSMQLLKFSKHPEDFELKKLFFNAINILCVHPEAKTMVKALKRSQVMLALYSYVIPIKEPMPKEWSLSEFEELQLHAMAVLAVYASIALEDHVELQGNARVLAMLDWCVNAEEFGGHGNSFYGAGGRGSKRAQMRYCIRLLRSICNTGDEEILQDLTDQGIISQLVAILSACSSSTDINDAVDIELQCDMLFILAILCESDIHRKELFGESGVKMMAQFMTKYFTVTKGPVENHKLVLSTVDCIWSTVIGCYLNEICLLEKEGAFLLLDLLETCPEKMQNVVMGIIVDLMENKNTLKHLGIWRGDENKTIGKLLVDLWTGEEKRLNVQRDDKGVVTDFVNPLKTNFQSLHEYIIVPMHFASPAIVDIPDNLRAKIYSLFSKIGFQNVEGLQAKDYIVVSIIEHYLDFKTLEVWQEIRDELTKEQIEPVSTDKECISTIIHILQHKAKEVARKQTALIDHHGDLEVLEELDFYSKIKESYKQEEKRYQDFVHFVERTSNHAALKNARRIQLEHIQQSRTFHGSDKDLEDRFKNLEERKIQHETLDPKLQTTVFCGRNVIVQSTKMEDPVVKELERSMLPKVFDDTESSSGAEILEL</sequence>
<dbReference type="InterPro" id="IPR048732">
    <property type="entry name" value="CFA69"/>
</dbReference>
<dbReference type="EnsemblMetazoa" id="CLYHEMT015428.1">
    <property type="protein sequence ID" value="CLYHEMP015428.1"/>
    <property type="gene ID" value="CLYHEMG015428"/>
</dbReference>
<dbReference type="GO" id="GO:1902093">
    <property type="term" value="P:positive regulation of flagellated sperm motility"/>
    <property type="evidence" value="ECO:0007669"/>
    <property type="project" value="TreeGrafter"/>
</dbReference>
<dbReference type="SUPFAM" id="SSF48371">
    <property type="entry name" value="ARM repeat"/>
    <property type="match status" value="1"/>
</dbReference>
<feature type="domain" description="Cilia- and flagella-associated protein 69 ARM repeats" evidence="1">
    <location>
        <begin position="49"/>
        <end position="769"/>
    </location>
</feature>
<proteinExistence type="predicted"/>
<reference evidence="2" key="1">
    <citation type="submission" date="2021-01" db="UniProtKB">
        <authorList>
            <consortium name="EnsemblMetazoa"/>
        </authorList>
    </citation>
    <scope>IDENTIFICATION</scope>
</reference>
<dbReference type="AlphaFoldDB" id="A0A7M6DLW3"/>
<dbReference type="InterPro" id="IPR011989">
    <property type="entry name" value="ARM-like"/>
</dbReference>
<dbReference type="GO" id="GO:0097730">
    <property type="term" value="C:non-motile cilium"/>
    <property type="evidence" value="ECO:0007669"/>
    <property type="project" value="TreeGrafter"/>
</dbReference>
<protein>
    <recommendedName>
        <fullName evidence="1">Cilia- and flagella-associated protein 69 ARM repeats domain-containing protein</fullName>
    </recommendedName>
</protein>
<dbReference type="OrthoDB" id="191673at2759"/>
<evidence type="ECO:0000313" key="2">
    <source>
        <dbReference type="EnsemblMetazoa" id="CLYHEMP015428.1"/>
    </source>
</evidence>
<accession>A0A7M6DLW3</accession>
<dbReference type="Gene3D" id="1.25.10.10">
    <property type="entry name" value="Leucine-rich Repeat Variant"/>
    <property type="match status" value="2"/>
</dbReference>
<dbReference type="GeneID" id="136824211"/>
<dbReference type="Pfam" id="PF21049">
    <property type="entry name" value="CFA69_ARM_rpt"/>
    <property type="match status" value="1"/>
</dbReference>